<dbReference type="InterPro" id="IPR017441">
    <property type="entry name" value="Protein_kinase_ATP_BS"/>
</dbReference>
<dbReference type="PROSITE" id="PS50011">
    <property type="entry name" value="PROTEIN_KINASE_DOM"/>
    <property type="match status" value="1"/>
</dbReference>
<sequence length="404" mass="47536">MNSNNQNYQRQNSNLSRNKSLTTINNMSKGFINLPKNVPGIKNIGFIPSKILHSYYKDLTSYERSEIMNYKSIYFIGNIGVEKFNGRFCSKKGIYRGLTGDHLKYRYEIIRELGRGSFGIVYQCWDHKTSEEVAIKIIKCKAKYRKAGEFESFLLDRIQEEDPSDNSNFVKKYKAFEFRNHMCIVFELLHCTLYKFLKEKDFTGLDIMLVKRITTQLLQGLKQLHGIHYMHCDLKPDNIMLKYQNKSKIKIIDVGSAVYSFYKDVPRYVQTRYYRAPEVILGINYDTKIDYWSLGCVVVELILGMTLFYAENEEELLYKIIGLIGEPPISLLKRARKADLYFIGYRLKYPERVVRRSIQELLVSINPNCVDFVVQCLCWDPVERMNSEKGLNHLWIKERYSRNV</sequence>
<dbReference type="GO" id="GO:0005737">
    <property type="term" value="C:cytoplasm"/>
    <property type="evidence" value="ECO:0007669"/>
    <property type="project" value="TreeGrafter"/>
</dbReference>
<dbReference type="Gene3D" id="3.30.200.20">
    <property type="entry name" value="Phosphorylase Kinase, domain 1"/>
    <property type="match status" value="1"/>
</dbReference>
<evidence type="ECO:0000313" key="14">
    <source>
        <dbReference type="EMBL" id="OMJ75943.1"/>
    </source>
</evidence>
<dbReference type="GO" id="GO:0004674">
    <property type="term" value="F:protein serine/threonine kinase activity"/>
    <property type="evidence" value="ECO:0007669"/>
    <property type="project" value="UniProtKB-KW"/>
</dbReference>
<dbReference type="OrthoDB" id="9332038at2759"/>
<protein>
    <recommendedName>
        <fullName evidence="2">dual-specificity kinase</fullName>
        <ecNumber evidence="2">2.7.12.1</ecNumber>
    </recommendedName>
</protein>
<dbReference type="GO" id="GO:0005856">
    <property type="term" value="C:cytoskeleton"/>
    <property type="evidence" value="ECO:0007669"/>
    <property type="project" value="TreeGrafter"/>
</dbReference>
<dbReference type="SMART" id="SM00220">
    <property type="entry name" value="S_TKc"/>
    <property type="match status" value="1"/>
</dbReference>
<evidence type="ECO:0000256" key="10">
    <source>
        <dbReference type="ARBA" id="ARBA00051680"/>
    </source>
</evidence>
<keyword evidence="6" id="KW-0418">Kinase</keyword>
<reference evidence="14 15" key="1">
    <citation type="submission" date="2016-11" db="EMBL/GenBank/DDBJ databases">
        <title>The macronuclear genome of Stentor coeruleus: a giant cell with tiny introns.</title>
        <authorList>
            <person name="Slabodnick M."/>
            <person name="Ruby J.G."/>
            <person name="Reiff S.B."/>
            <person name="Swart E.C."/>
            <person name="Gosai S."/>
            <person name="Prabakaran S."/>
            <person name="Witkowska E."/>
            <person name="Larue G.E."/>
            <person name="Fisher S."/>
            <person name="Freeman R.M."/>
            <person name="Gunawardena J."/>
            <person name="Chu W."/>
            <person name="Stover N.A."/>
            <person name="Gregory B.D."/>
            <person name="Nowacki M."/>
            <person name="Derisi J."/>
            <person name="Roy S.W."/>
            <person name="Marshall W.F."/>
            <person name="Sood P."/>
        </authorList>
    </citation>
    <scope>NUCLEOTIDE SEQUENCE [LARGE SCALE GENOMIC DNA]</scope>
    <source>
        <strain evidence="14">WM001</strain>
    </source>
</reference>
<dbReference type="Gene3D" id="3.30.10.30">
    <property type="entry name" value="DYRK"/>
    <property type="match status" value="1"/>
</dbReference>
<dbReference type="PROSITE" id="PS00108">
    <property type="entry name" value="PROTEIN_KINASE_ST"/>
    <property type="match status" value="1"/>
</dbReference>
<dbReference type="EC" id="2.7.12.1" evidence="2"/>
<comment type="caution">
    <text evidence="14">The sequence shown here is derived from an EMBL/GenBank/DDBJ whole genome shotgun (WGS) entry which is preliminary data.</text>
</comment>
<comment type="similarity">
    <text evidence="1">Belongs to the protein kinase superfamily. CMGC Ser/Thr protein kinase family. MNB/DYRK subfamily.</text>
</comment>
<evidence type="ECO:0000256" key="12">
    <source>
        <dbReference type="RuleBase" id="RU000304"/>
    </source>
</evidence>
<evidence type="ECO:0000256" key="4">
    <source>
        <dbReference type="ARBA" id="ARBA00022679"/>
    </source>
</evidence>
<evidence type="ECO:0000256" key="7">
    <source>
        <dbReference type="ARBA" id="ARBA00022840"/>
    </source>
</evidence>
<dbReference type="Proteomes" id="UP000187209">
    <property type="component" value="Unassembled WGS sequence"/>
</dbReference>
<evidence type="ECO:0000256" key="1">
    <source>
        <dbReference type="ARBA" id="ARBA00008867"/>
    </source>
</evidence>
<dbReference type="PANTHER" id="PTHR24058">
    <property type="entry name" value="DUAL SPECIFICITY PROTEIN KINASE"/>
    <property type="match status" value="1"/>
</dbReference>
<evidence type="ECO:0000256" key="6">
    <source>
        <dbReference type="ARBA" id="ARBA00022777"/>
    </source>
</evidence>
<keyword evidence="7 11" id="KW-0067">ATP-binding</keyword>
<dbReference type="Pfam" id="PF00069">
    <property type="entry name" value="Pkinase"/>
    <property type="match status" value="1"/>
</dbReference>
<evidence type="ECO:0000256" key="8">
    <source>
        <dbReference type="ARBA" id="ARBA00049003"/>
    </source>
</evidence>
<dbReference type="EMBL" id="MPUH01000660">
    <property type="protein sequence ID" value="OMJ75943.1"/>
    <property type="molecule type" value="Genomic_DNA"/>
</dbReference>
<dbReference type="InterPro" id="IPR008271">
    <property type="entry name" value="Ser/Thr_kinase_AS"/>
</dbReference>
<comment type="catalytic activity">
    <reaction evidence="9">
        <text>L-threonyl-[protein] + ATP = O-phospho-L-threonyl-[protein] + ADP + H(+)</text>
        <dbReference type="Rhea" id="RHEA:46608"/>
        <dbReference type="Rhea" id="RHEA-COMP:11060"/>
        <dbReference type="Rhea" id="RHEA-COMP:11605"/>
        <dbReference type="ChEBI" id="CHEBI:15378"/>
        <dbReference type="ChEBI" id="CHEBI:30013"/>
        <dbReference type="ChEBI" id="CHEBI:30616"/>
        <dbReference type="ChEBI" id="CHEBI:61977"/>
        <dbReference type="ChEBI" id="CHEBI:456216"/>
        <dbReference type="EC" id="2.7.12.1"/>
    </reaction>
</comment>
<dbReference type="InterPro" id="IPR042521">
    <property type="entry name" value="DYRK"/>
</dbReference>
<organism evidence="14 15">
    <name type="scientific">Stentor coeruleus</name>
    <dbReference type="NCBI Taxonomy" id="5963"/>
    <lineage>
        <taxon>Eukaryota</taxon>
        <taxon>Sar</taxon>
        <taxon>Alveolata</taxon>
        <taxon>Ciliophora</taxon>
        <taxon>Postciliodesmatophora</taxon>
        <taxon>Heterotrichea</taxon>
        <taxon>Heterotrichida</taxon>
        <taxon>Stentoridae</taxon>
        <taxon>Stentor</taxon>
    </lineage>
</organism>
<dbReference type="InterPro" id="IPR000719">
    <property type="entry name" value="Prot_kinase_dom"/>
</dbReference>
<evidence type="ECO:0000259" key="13">
    <source>
        <dbReference type="PROSITE" id="PS50011"/>
    </source>
</evidence>
<dbReference type="InterPro" id="IPR050494">
    <property type="entry name" value="Ser_Thr_dual-spec_kinase"/>
</dbReference>
<evidence type="ECO:0000313" key="15">
    <source>
        <dbReference type="Proteomes" id="UP000187209"/>
    </source>
</evidence>
<keyword evidence="4" id="KW-0808">Transferase</keyword>
<keyword evidence="15" id="KW-1185">Reference proteome</keyword>
<dbReference type="PROSITE" id="PS00107">
    <property type="entry name" value="PROTEIN_KINASE_ATP"/>
    <property type="match status" value="1"/>
</dbReference>
<gene>
    <name evidence="14" type="ORF">SteCoe_24793</name>
</gene>
<evidence type="ECO:0000256" key="11">
    <source>
        <dbReference type="PROSITE-ProRule" id="PRU10141"/>
    </source>
</evidence>
<name>A0A1R2BGN9_9CILI</name>
<evidence type="ECO:0000256" key="2">
    <source>
        <dbReference type="ARBA" id="ARBA00013203"/>
    </source>
</evidence>
<dbReference type="GO" id="GO:0004712">
    <property type="term" value="F:protein serine/threonine/tyrosine kinase activity"/>
    <property type="evidence" value="ECO:0007669"/>
    <property type="project" value="UniProtKB-EC"/>
</dbReference>
<dbReference type="AlphaFoldDB" id="A0A1R2BGN9"/>
<comment type="catalytic activity">
    <reaction evidence="8">
        <text>L-seryl-[protein] + ATP = O-phospho-L-seryl-[protein] + ADP + H(+)</text>
        <dbReference type="Rhea" id="RHEA:17989"/>
        <dbReference type="Rhea" id="RHEA-COMP:9863"/>
        <dbReference type="Rhea" id="RHEA-COMP:11604"/>
        <dbReference type="ChEBI" id="CHEBI:15378"/>
        <dbReference type="ChEBI" id="CHEBI:29999"/>
        <dbReference type="ChEBI" id="CHEBI:30616"/>
        <dbReference type="ChEBI" id="CHEBI:83421"/>
        <dbReference type="ChEBI" id="CHEBI:456216"/>
        <dbReference type="EC" id="2.7.12.1"/>
    </reaction>
</comment>
<accession>A0A1R2BGN9</accession>
<evidence type="ECO:0000256" key="9">
    <source>
        <dbReference type="ARBA" id="ARBA00049308"/>
    </source>
</evidence>
<dbReference type="GO" id="GO:0005524">
    <property type="term" value="F:ATP binding"/>
    <property type="evidence" value="ECO:0007669"/>
    <property type="project" value="UniProtKB-UniRule"/>
</dbReference>
<dbReference type="Gene3D" id="1.10.510.10">
    <property type="entry name" value="Transferase(Phosphotransferase) domain 1"/>
    <property type="match status" value="1"/>
</dbReference>
<dbReference type="InterPro" id="IPR011009">
    <property type="entry name" value="Kinase-like_dom_sf"/>
</dbReference>
<feature type="domain" description="Protein kinase" evidence="13">
    <location>
        <begin position="107"/>
        <end position="396"/>
    </location>
</feature>
<feature type="binding site" evidence="11">
    <location>
        <position position="136"/>
    </location>
    <ligand>
        <name>ATP</name>
        <dbReference type="ChEBI" id="CHEBI:30616"/>
    </ligand>
</feature>
<dbReference type="SUPFAM" id="SSF56112">
    <property type="entry name" value="Protein kinase-like (PK-like)"/>
    <property type="match status" value="1"/>
</dbReference>
<dbReference type="PANTHER" id="PTHR24058:SF22">
    <property type="entry name" value="DUAL SPECIFICITY TYROSINE-PHOSPHORYLATION-REGULATED KINASE 4"/>
    <property type="match status" value="1"/>
</dbReference>
<keyword evidence="5 11" id="KW-0547">Nucleotide-binding</keyword>
<evidence type="ECO:0000256" key="5">
    <source>
        <dbReference type="ARBA" id="ARBA00022741"/>
    </source>
</evidence>
<keyword evidence="3 12" id="KW-0723">Serine/threonine-protein kinase</keyword>
<comment type="catalytic activity">
    <reaction evidence="10">
        <text>L-tyrosyl-[protein] + ATP = O-phospho-L-tyrosyl-[protein] + ADP + H(+)</text>
        <dbReference type="Rhea" id="RHEA:10596"/>
        <dbReference type="Rhea" id="RHEA-COMP:10136"/>
        <dbReference type="Rhea" id="RHEA-COMP:20101"/>
        <dbReference type="ChEBI" id="CHEBI:15378"/>
        <dbReference type="ChEBI" id="CHEBI:30616"/>
        <dbReference type="ChEBI" id="CHEBI:46858"/>
        <dbReference type="ChEBI" id="CHEBI:61978"/>
        <dbReference type="ChEBI" id="CHEBI:456216"/>
        <dbReference type="EC" id="2.7.12.1"/>
    </reaction>
</comment>
<proteinExistence type="inferred from homology"/>
<evidence type="ECO:0000256" key="3">
    <source>
        <dbReference type="ARBA" id="ARBA00022527"/>
    </source>
</evidence>